<name>A0A9D2KIK0_9FIRM</name>
<dbReference type="EMBL" id="DXAK01000035">
    <property type="protein sequence ID" value="HJA06869.1"/>
    <property type="molecule type" value="Genomic_DNA"/>
</dbReference>
<feature type="transmembrane region" description="Helical" evidence="3">
    <location>
        <begin position="87"/>
        <end position="108"/>
    </location>
</feature>
<reference evidence="4" key="1">
    <citation type="journal article" date="2021" name="PeerJ">
        <title>Extensive microbial diversity within the chicken gut microbiome revealed by metagenomics and culture.</title>
        <authorList>
            <person name="Gilroy R."/>
            <person name="Ravi A."/>
            <person name="Getino M."/>
            <person name="Pursley I."/>
            <person name="Horton D.L."/>
            <person name="Alikhan N.F."/>
            <person name="Baker D."/>
            <person name="Gharbi K."/>
            <person name="Hall N."/>
            <person name="Watson M."/>
            <person name="Adriaenssens E.M."/>
            <person name="Foster-Nyarko E."/>
            <person name="Jarju S."/>
            <person name="Secka A."/>
            <person name="Antonio M."/>
            <person name="Oren A."/>
            <person name="Chaudhuri R.R."/>
            <person name="La Ragione R."/>
            <person name="Hildebrand F."/>
            <person name="Pallen M.J."/>
        </authorList>
    </citation>
    <scope>NUCLEOTIDE SEQUENCE</scope>
    <source>
        <strain evidence="4">ChiSjej2B20-11307</strain>
    </source>
</reference>
<organism evidence="4 5">
    <name type="scientific">Candidatus Mediterraneibacter pullicola</name>
    <dbReference type="NCBI Taxonomy" id="2838682"/>
    <lineage>
        <taxon>Bacteria</taxon>
        <taxon>Bacillati</taxon>
        <taxon>Bacillota</taxon>
        <taxon>Clostridia</taxon>
        <taxon>Lachnospirales</taxon>
        <taxon>Lachnospiraceae</taxon>
        <taxon>Mediterraneibacter</taxon>
    </lineage>
</organism>
<reference evidence="4" key="2">
    <citation type="submission" date="2021-04" db="EMBL/GenBank/DDBJ databases">
        <authorList>
            <person name="Gilroy R."/>
        </authorList>
    </citation>
    <scope>NUCLEOTIDE SEQUENCE</scope>
    <source>
        <strain evidence="4">ChiSjej2B20-11307</strain>
    </source>
</reference>
<comment type="similarity">
    <text evidence="1 2">Belongs to the BioY family.</text>
</comment>
<evidence type="ECO:0000256" key="3">
    <source>
        <dbReference type="SAM" id="Phobius"/>
    </source>
</evidence>
<dbReference type="PANTHER" id="PTHR34295">
    <property type="entry name" value="BIOTIN TRANSPORTER BIOY"/>
    <property type="match status" value="1"/>
</dbReference>
<feature type="transmembrane region" description="Helical" evidence="3">
    <location>
        <begin position="120"/>
        <end position="140"/>
    </location>
</feature>
<dbReference type="Proteomes" id="UP000824223">
    <property type="component" value="Unassembled WGS sequence"/>
</dbReference>
<evidence type="ECO:0000256" key="1">
    <source>
        <dbReference type="ARBA" id="ARBA00010692"/>
    </source>
</evidence>
<sequence>MTENKVTTHTKQITLIGLMTAVVCILGPLSIPLPISPVPISFTNLAIFLAVYLLDLKGGTVCLLVYLALGAAGLPIFSGFSGGLGKLAGPTGGYLIGFIFLALIQGFLMNRFPGKNTAAIAGMLLGMVVCYFFGTVWLAWQMNLSFTSALFLGVVPYLPGDAVKILAVALTGPKLKAAIKRAEV</sequence>
<dbReference type="AlphaFoldDB" id="A0A9D2KIK0"/>
<comment type="caution">
    <text evidence="4">The sequence shown here is derived from an EMBL/GenBank/DDBJ whole genome shotgun (WGS) entry which is preliminary data.</text>
</comment>
<dbReference type="Gene3D" id="1.10.1760.20">
    <property type="match status" value="1"/>
</dbReference>
<accession>A0A9D2KIK0</accession>
<dbReference type="GO" id="GO:0015225">
    <property type="term" value="F:biotin transmembrane transporter activity"/>
    <property type="evidence" value="ECO:0007669"/>
    <property type="project" value="UniProtKB-UniRule"/>
</dbReference>
<dbReference type="GO" id="GO:0005886">
    <property type="term" value="C:plasma membrane"/>
    <property type="evidence" value="ECO:0007669"/>
    <property type="project" value="UniProtKB-SubCell"/>
</dbReference>
<keyword evidence="2 3" id="KW-0472">Membrane</keyword>
<keyword evidence="2" id="KW-1003">Cell membrane</keyword>
<keyword evidence="3" id="KW-1133">Transmembrane helix</keyword>
<gene>
    <name evidence="4" type="ORF">H9798_07000</name>
</gene>
<evidence type="ECO:0000256" key="2">
    <source>
        <dbReference type="PIRNR" id="PIRNR016661"/>
    </source>
</evidence>
<dbReference type="Pfam" id="PF02632">
    <property type="entry name" value="BioY"/>
    <property type="match status" value="1"/>
</dbReference>
<proteinExistence type="inferred from homology"/>
<dbReference type="PANTHER" id="PTHR34295:SF1">
    <property type="entry name" value="BIOTIN TRANSPORTER BIOY"/>
    <property type="match status" value="1"/>
</dbReference>
<keyword evidence="2" id="KW-0813">Transport</keyword>
<dbReference type="PIRSF" id="PIRSF016661">
    <property type="entry name" value="BioY"/>
    <property type="match status" value="1"/>
</dbReference>
<dbReference type="InterPro" id="IPR003784">
    <property type="entry name" value="BioY"/>
</dbReference>
<protein>
    <recommendedName>
        <fullName evidence="2">Biotin transporter</fullName>
    </recommendedName>
</protein>
<feature type="transmembrane region" description="Helical" evidence="3">
    <location>
        <begin position="61"/>
        <end position="81"/>
    </location>
</feature>
<feature type="transmembrane region" description="Helical" evidence="3">
    <location>
        <begin position="37"/>
        <end position="54"/>
    </location>
</feature>
<evidence type="ECO:0000313" key="5">
    <source>
        <dbReference type="Proteomes" id="UP000824223"/>
    </source>
</evidence>
<feature type="transmembrane region" description="Helical" evidence="3">
    <location>
        <begin position="12"/>
        <end position="31"/>
    </location>
</feature>
<comment type="subcellular location">
    <subcellularLocation>
        <location evidence="2">Cell membrane</location>
        <topology evidence="2">Multi-pass membrane protein</topology>
    </subcellularLocation>
</comment>
<evidence type="ECO:0000313" key="4">
    <source>
        <dbReference type="EMBL" id="HJA06869.1"/>
    </source>
</evidence>
<feature type="transmembrane region" description="Helical" evidence="3">
    <location>
        <begin position="146"/>
        <end position="171"/>
    </location>
</feature>
<keyword evidence="3" id="KW-0812">Transmembrane</keyword>